<dbReference type="AlphaFoldDB" id="L9W405"/>
<gene>
    <name evidence="1" type="ORF">C495_12045</name>
</gene>
<reference evidence="1 2" key="1">
    <citation type="journal article" date="2014" name="PLoS Genet.">
        <title>Phylogenetically driven sequencing of extremely halophilic archaea reveals strategies for static and dynamic osmo-response.</title>
        <authorList>
            <person name="Becker E.A."/>
            <person name="Seitzer P.M."/>
            <person name="Tritt A."/>
            <person name="Larsen D."/>
            <person name="Krusor M."/>
            <person name="Yao A.I."/>
            <person name="Wu D."/>
            <person name="Madern D."/>
            <person name="Eisen J.A."/>
            <person name="Darling A.E."/>
            <person name="Facciotti M.T."/>
        </authorList>
    </citation>
    <scope>NUCLEOTIDE SEQUENCE [LARGE SCALE GENOMIC DNA]</scope>
    <source>
        <strain evidence="1 2">JCM 14089</strain>
    </source>
</reference>
<dbReference type="RefSeq" id="WP_008163209.1">
    <property type="nucleotide sequence ID" value="NZ_AOHX01000040.1"/>
</dbReference>
<comment type="caution">
    <text evidence="1">The sequence shown here is derived from an EMBL/GenBank/DDBJ whole genome shotgun (WGS) entry which is preliminary data.</text>
</comment>
<dbReference type="eggNOG" id="arCOG14354">
    <property type="taxonomic scope" value="Archaea"/>
</dbReference>
<evidence type="ECO:0000313" key="2">
    <source>
        <dbReference type="Proteomes" id="UP000011661"/>
    </source>
</evidence>
<dbReference type="OrthoDB" id="202752at2157"/>
<dbReference type="EMBL" id="AOHX01000040">
    <property type="protein sequence ID" value="ELY44047.1"/>
    <property type="molecule type" value="Genomic_DNA"/>
</dbReference>
<accession>L9W405</accession>
<keyword evidence="2" id="KW-1185">Reference proteome</keyword>
<evidence type="ECO:0000313" key="1">
    <source>
        <dbReference type="EMBL" id="ELY44047.1"/>
    </source>
</evidence>
<sequence length="117" mass="13229">MTPHDDAGIPSLAVLDELADRLLEHAAAELEPERTTLEVTGYADGDYRITASETLSIDTDPDRGEEVRERVAIRYNRATEWIQLHRYDETDEGRTTKTVRDLESYPDPVALADADRE</sequence>
<name>L9W405_9EURY</name>
<dbReference type="PATRIC" id="fig|1230460.4.peg.2446"/>
<proteinExistence type="predicted"/>
<dbReference type="Proteomes" id="UP000011661">
    <property type="component" value="Unassembled WGS sequence"/>
</dbReference>
<organism evidence="1 2">
    <name type="scientific">Natronorubrum sulfidifaciens JCM 14089</name>
    <dbReference type="NCBI Taxonomy" id="1230460"/>
    <lineage>
        <taxon>Archaea</taxon>
        <taxon>Methanobacteriati</taxon>
        <taxon>Methanobacteriota</taxon>
        <taxon>Stenosarchaea group</taxon>
        <taxon>Halobacteria</taxon>
        <taxon>Halobacteriales</taxon>
        <taxon>Natrialbaceae</taxon>
        <taxon>Natronorubrum</taxon>
    </lineage>
</organism>
<protein>
    <submittedName>
        <fullName evidence="1">Uncharacterized protein</fullName>
    </submittedName>
</protein>